<dbReference type="PANTHER" id="PTHR22807:SF53">
    <property type="entry name" value="RIBOSOMAL RNA SMALL SUBUNIT METHYLTRANSFERASE B-RELATED"/>
    <property type="match status" value="1"/>
</dbReference>
<accession>A0A645I700</accession>
<organism evidence="6">
    <name type="scientific">bioreactor metagenome</name>
    <dbReference type="NCBI Taxonomy" id="1076179"/>
    <lineage>
        <taxon>unclassified sequences</taxon>
        <taxon>metagenomes</taxon>
        <taxon>ecological metagenomes</taxon>
    </lineage>
</organism>
<dbReference type="EC" id="2.1.1.176" evidence="6"/>
<keyword evidence="3" id="KW-0949">S-adenosyl-L-methionine</keyword>
<evidence type="ECO:0000313" key="6">
    <source>
        <dbReference type="EMBL" id="MPN46880.1"/>
    </source>
</evidence>
<dbReference type="Gene3D" id="3.40.50.150">
    <property type="entry name" value="Vaccinia Virus protein VP39"/>
    <property type="match status" value="1"/>
</dbReference>
<keyword evidence="1 6" id="KW-0489">Methyltransferase</keyword>
<keyword evidence="4" id="KW-0694">RNA-binding</keyword>
<evidence type="ECO:0000259" key="5">
    <source>
        <dbReference type="PROSITE" id="PS51686"/>
    </source>
</evidence>
<dbReference type="InterPro" id="IPR029063">
    <property type="entry name" value="SAM-dependent_MTases_sf"/>
</dbReference>
<evidence type="ECO:0000256" key="3">
    <source>
        <dbReference type="ARBA" id="ARBA00022691"/>
    </source>
</evidence>
<proteinExistence type="predicted"/>
<dbReference type="GO" id="GO:0008173">
    <property type="term" value="F:RNA methyltransferase activity"/>
    <property type="evidence" value="ECO:0007669"/>
    <property type="project" value="InterPro"/>
</dbReference>
<gene>
    <name evidence="6" type="primary">rsmB_32</name>
    <name evidence="6" type="ORF">SDC9_194479</name>
</gene>
<evidence type="ECO:0000256" key="1">
    <source>
        <dbReference type="ARBA" id="ARBA00022603"/>
    </source>
</evidence>
<feature type="domain" description="SAM-dependent MTase RsmB/NOP-type" evidence="5">
    <location>
        <begin position="1"/>
        <end position="55"/>
    </location>
</feature>
<reference evidence="6" key="1">
    <citation type="submission" date="2019-08" db="EMBL/GenBank/DDBJ databases">
        <authorList>
            <person name="Kucharzyk K."/>
            <person name="Murdoch R.W."/>
            <person name="Higgins S."/>
            <person name="Loffler F."/>
        </authorList>
    </citation>
    <scope>NUCLEOTIDE SEQUENCE</scope>
</reference>
<dbReference type="PROSITE" id="PS51686">
    <property type="entry name" value="SAM_MT_RSMB_NOP"/>
    <property type="match status" value="1"/>
</dbReference>
<dbReference type="PANTHER" id="PTHR22807">
    <property type="entry name" value="NOP2 YEAST -RELATED NOL1/NOP2/FMU SUN DOMAIN-CONTAINING"/>
    <property type="match status" value="1"/>
</dbReference>
<dbReference type="SUPFAM" id="SSF53335">
    <property type="entry name" value="S-adenosyl-L-methionine-dependent methyltransferases"/>
    <property type="match status" value="1"/>
</dbReference>
<dbReference type="EMBL" id="VSSQ01107909">
    <property type="protein sequence ID" value="MPN46880.1"/>
    <property type="molecule type" value="Genomic_DNA"/>
</dbReference>
<evidence type="ECO:0000256" key="4">
    <source>
        <dbReference type="ARBA" id="ARBA00022884"/>
    </source>
</evidence>
<dbReference type="GO" id="GO:0001510">
    <property type="term" value="P:RNA methylation"/>
    <property type="evidence" value="ECO:0007669"/>
    <property type="project" value="InterPro"/>
</dbReference>
<dbReference type="Pfam" id="PF01189">
    <property type="entry name" value="Methyltr_RsmB-F"/>
    <property type="match status" value="1"/>
</dbReference>
<evidence type="ECO:0000256" key="2">
    <source>
        <dbReference type="ARBA" id="ARBA00022679"/>
    </source>
</evidence>
<protein>
    <submittedName>
        <fullName evidence="6">Ribosomal RNA small subunit methyltransferase B</fullName>
        <ecNumber evidence="6">2.1.1.176</ecNumber>
    </submittedName>
</protein>
<dbReference type="GO" id="GO:0003723">
    <property type="term" value="F:RNA binding"/>
    <property type="evidence" value="ECO:0007669"/>
    <property type="project" value="UniProtKB-KW"/>
</dbReference>
<dbReference type="AlphaFoldDB" id="A0A645I700"/>
<name>A0A645I700_9ZZZZ</name>
<comment type="caution">
    <text evidence="6">The sequence shown here is derived from an EMBL/GenBank/DDBJ whole genome shotgun (WGS) entry which is preliminary data.</text>
</comment>
<keyword evidence="2 6" id="KW-0808">Transferase</keyword>
<dbReference type="InterPro" id="IPR001678">
    <property type="entry name" value="MeTrfase_RsmB-F_NOP2_dom"/>
</dbReference>
<dbReference type="InterPro" id="IPR023267">
    <property type="entry name" value="RCMT"/>
</dbReference>
<dbReference type="InterPro" id="IPR049560">
    <property type="entry name" value="MeTrfase_RsmB-F_NOP2_cat"/>
</dbReference>
<sequence length="55" mass="6284">MRKKPDIRLNRDGNAIDHLVKLQRDILTAASEYVKIGGVLVYSTCTVCRKENKRP</sequence>